<dbReference type="STRING" id="545694.TREPR_0843"/>
<evidence type="ECO:0000313" key="6">
    <source>
        <dbReference type="Proteomes" id="UP000009223"/>
    </source>
</evidence>
<dbReference type="SUPFAM" id="SSF46785">
    <property type="entry name" value="Winged helix' DNA-binding domain"/>
    <property type="match status" value="1"/>
</dbReference>
<evidence type="ECO:0000256" key="1">
    <source>
        <dbReference type="ARBA" id="ARBA00023015"/>
    </source>
</evidence>
<keyword evidence="2" id="KW-0238">DNA-binding</keyword>
<dbReference type="OrthoDB" id="9791143at2"/>
<dbReference type="HOGENOM" id="CLU_111585_5_2_12"/>
<reference evidence="5 6" key="2">
    <citation type="journal article" date="2011" name="ISME J.">
        <title>RNA-seq reveals cooperative metabolic interactions between two termite-gut spirochete species in co-culture.</title>
        <authorList>
            <person name="Rosenthal A.Z."/>
            <person name="Matson E.G."/>
            <person name="Eldar A."/>
            <person name="Leadbetter J.R."/>
        </authorList>
    </citation>
    <scope>NUCLEOTIDE SEQUENCE [LARGE SCALE GENOMIC DNA]</scope>
    <source>
        <strain evidence="6">ATCC BAA-887 / DSM 12427 / ZAS-2</strain>
    </source>
</reference>
<dbReference type="EMBL" id="CP001843">
    <property type="protein sequence ID" value="AEF85359.1"/>
    <property type="molecule type" value="Genomic_DNA"/>
</dbReference>
<protein>
    <submittedName>
        <fullName evidence="5">Transcriptional regulator, HxlR family</fullName>
    </submittedName>
</protein>
<dbReference type="Pfam" id="PF01638">
    <property type="entry name" value="HxlR"/>
    <property type="match status" value="1"/>
</dbReference>
<keyword evidence="6" id="KW-1185">Reference proteome</keyword>
<dbReference type="AlphaFoldDB" id="F5YIQ2"/>
<accession>F5YIQ2</accession>
<dbReference type="PROSITE" id="PS51118">
    <property type="entry name" value="HTH_HXLR"/>
    <property type="match status" value="1"/>
</dbReference>
<keyword evidence="1" id="KW-0805">Transcription regulation</keyword>
<name>F5YIQ2_TREPZ</name>
<dbReference type="GO" id="GO:0003677">
    <property type="term" value="F:DNA binding"/>
    <property type="evidence" value="ECO:0007669"/>
    <property type="project" value="UniProtKB-KW"/>
</dbReference>
<proteinExistence type="predicted"/>
<evidence type="ECO:0000259" key="4">
    <source>
        <dbReference type="PROSITE" id="PS51118"/>
    </source>
</evidence>
<dbReference type="PANTHER" id="PTHR33204">
    <property type="entry name" value="TRANSCRIPTIONAL REGULATOR, MARR FAMILY"/>
    <property type="match status" value="1"/>
</dbReference>
<dbReference type="Gene3D" id="1.10.10.10">
    <property type="entry name" value="Winged helix-like DNA-binding domain superfamily/Winged helix DNA-binding domain"/>
    <property type="match status" value="1"/>
</dbReference>
<dbReference type="RefSeq" id="WP_015709205.1">
    <property type="nucleotide sequence ID" value="NC_015578.1"/>
</dbReference>
<dbReference type="InterPro" id="IPR036388">
    <property type="entry name" value="WH-like_DNA-bd_sf"/>
</dbReference>
<evidence type="ECO:0000313" key="5">
    <source>
        <dbReference type="EMBL" id="AEF85359.1"/>
    </source>
</evidence>
<dbReference type="eggNOG" id="COG1733">
    <property type="taxonomic scope" value="Bacteria"/>
</dbReference>
<reference evidence="6" key="1">
    <citation type="submission" date="2009-12" db="EMBL/GenBank/DDBJ databases">
        <title>Complete sequence of Treponema primitia strain ZAS-2.</title>
        <authorList>
            <person name="Tetu S.G."/>
            <person name="Matson E."/>
            <person name="Ren Q."/>
            <person name="Seshadri R."/>
            <person name="Elbourne L."/>
            <person name="Hassan K.A."/>
            <person name="Durkin A."/>
            <person name="Radune D."/>
            <person name="Mohamoud Y."/>
            <person name="Shay R."/>
            <person name="Jin S."/>
            <person name="Zhang X."/>
            <person name="Lucey K."/>
            <person name="Ballor N.R."/>
            <person name="Ottesen E."/>
            <person name="Rosenthal R."/>
            <person name="Allen A."/>
            <person name="Leadbetter J.R."/>
            <person name="Paulsen I.T."/>
        </authorList>
    </citation>
    <scope>NUCLEOTIDE SEQUENCE [LARGE SCALE GENOMIC DNA]</scope>
    <source>
        <strain evidence="6">ATCC BAA-887 / DSM 12427 / ZAS-2</strain>
    </source>
</reference>
<dbReference type="Proteomes" id="UP000009223">
    <property type="component" value="Chromosome"/>
</dbReference>
<dbReference type="InterPro" id="IPR002577">
    <property type="entry name" value="HTH_HxlR"/>
</dbReference>
<sequence length="120" mass="13199">MEAPCNDKTCDKCPCMESCPLESALRIIGGKWKIPILCSLHQDGATRYNGLKRKIRGITNTVLASSLKELEEAGLISRRQFAEIPVRVEYSLTQACDTLLPILNQLSHWGAALQKTGTGI</sequence>
<organism evidence="5 6">
    <name type="scientific">Treponema primitia (strain ATCC BAA-887 / DSM 12427 / ZAS-2)</name>
    <dbReference type="NCBI Taxonomy" id="545694"/>
    <lineage>
        <taxon>Bacteria</taxon>
        <taxon>Pseudomonadati</taxon>
        <taxon>Spirochaetota</taxon>
        <taxon>Spirochaetia</taxon>
        <taxon>Spirochaetales</taxon>
        <taxon>Treponemataceae</taxon>
        <taxon>Treponema</taxon>
    </lineage>
</organism>
<gene>
    <name evidence="5" type="ordered locus">TREPR_0843</name>
</gene>
<evidence type="ECO:0000256" key="2">
    <source>
        <dbReference type="ARBA" id="ARBA00023125"/>
    </source>
</evidence>
<evidence type="ECO:0000256" key="3">
    <source>
        <dbReference type="ARBA" id="ARBA00023163"/>
    </source>
</evidence>
<dbReference type="KEGG" id="tpi:TREPR_0843"/>
<keyword evidence="3" id="KW-0804">Transcription</keyword>
<feature type="domain" description="HTH hxlR-type" evidence="4">
    <location>
        <begin position="19"/>
        <end position="118"/>
    </location>
</feature>
<dbReference type="InterPro" id="IPR036390">
    <property type="entry name" value="WH_DNA-bd_sf"/>
</dbReference>
<dbReference type="PANTHER" id="PTHR33204:SF29">
    <property type="entry name" value="TRANSCRIPTIONAL REGULATOR"/>
    <property type="match status" value="1"/>
</dbReference>